<protein>
    <submittedName>
        <fullName evidence="2">Uncharacterized protein</fullName>
    </submittedName>
</protein>
<sequence length="138" mass="14963">MAHREGAKQSEEWSYAHVGPTSTKLACCCTRGTAETEWLVQEVLDCFLVVTDTMAAHRSCQDGGGLEQVASQSPVHPRPAGSRAVCEDRACCQAPHLLLCLRLHFPGVIPPPPTGTILQQDVVRDPDTPDGTDELEEE</sequence>
<reference evidence="2" key="1">
    <citation type="submission" date="2020-03" db="EMBL/GenBank/DDBJ databases">
        <authorList>
            <person name="Weist P."/>
        </authorList>
    </citation>
    <scope>NUCLEOTIDE SEQUENCE</scope>
</reference>
<dbReference type="EMBL" id="CADEAL010000132">
    <property type="protein sequence ID" value="CAB1414954.1"/>
    <property type="molecule type" value="Genomic_DNA"/>
</dbReference>
<evidence type="ECO:0000313" key="3">
    <source>
        <dbReference type="Proteomes" id="UP001153269"/>
    </source>
</evidence>
<keyword evidence="3" id="KW-1185">Reference proteome</keyword>
<gene>
    <name evidence="2" type="ORF">PLEPLA_LOCUS2667</name>
</gene>
<accession>A0A9N7TMP2</accession>
<dbReference type="Proteomes" id="UP001153269">
    <property type="component" value="Unassembled WGS sequence"/>
</dbReference>
<evidence type="ECO:0000313" key="2">
    <source>
        <dbReference type="EMBL" id="CAB1414954.1"/>
    </source>
</evidence>
<name>A0A9N7TMP2_PLEPL</name>
<feature type="compositionally biased region" description="Acidic residues" evidence="1">
    <location>
        <begin position="128"/>
        <end position="138"/>
    </location>
</feature>
<organism evidence="2 3">
    <name type="scientific">Pleuronectes platessa</name>
    <name type="common">European plaice</name>
    <dbReference type="NCBI Taxonomy" id="8262"/>
    <lineage>
        <taxon>Eukaryota</taxon>
        <taxon>Metazoa</taxon>
        <taxon>Chordata</taxon>
        <taxon>Craniata</taxon>
        <taxon>Vertebrata</taxon>
        <taxon>Euteleostomi</taxon>
        <taxon>Actinopterygii</taxon>
        <taxon>Neopterygii</taxon>
        <taxon>Teleostei</taxon>
        <taxon>Neoteleostei</taxon>
        <taxon>Acanthomorphata</taxon>
        <taxon>Carangaria</taxon>
        <taxon>Pleuronectiformes</taxon>
        <taxon>Pleuronectoidei</taxon>
        <taxon>Pleuronectidae</taxon>
        <taxon>Pleuronectes</taxon>
    </lineage>
</organism>
<dbReference type="AlphaFoldDB" id="A0A9N7TMP2"/>
<evidence type="ECO:0000256" key="1">
    <source>
        <dbReference type="SAM" id="MobiDB-lite"/>
    </source>
</evidence>
<proteinExistence type="predicted"/>
<comment type="caution">
    <text evidence="2">The sequence shown here is derived from an EMBL/GenBank/DDBJ whole genome shotgun (WGS) entry which is preliminary data.</text>
</comment>
<feature type="region of interest" description="Disordered" evidence="1">
    <location>
        <begin position="114"/>
        <end position="138"/>
    </location>
</feature>